<dbReference type="eggNOG" id="COG0792">
    <property type="taxonomic scope" value="Bacteria"/>
</dbReference>
<dbReference type="InterPro" id="IPR011856">
    <property type="entry name" value="tRNA_endonuc-like_dom_sf"/>
</dbReference>
<dbReference type="OrthoDB" id="9794876at2"/>
<dbReference type="NCBIfam" id="NF009150">
    <property type="entry name" value="PRK12497.1-3"/>
    <property type="match status" value="1"/>
</dbReference>
<evidence type="ECO:0000256" key="2">
    <source>
        <dbReference type="HAMAP-Rule" id="MF_00048"/>
    </source>
</evidence>
<dbReference type="STRING" id="502025.Hoch_2488"/>
<dbReference type="PANTHER" id="PTHR34039">
    <property type="entry name" value="UPF0102 PROTEIN YRAN"/>
    <property type="match status" value="1"/>
</dbReference>
<dbReference type="InterPro" id="IPR003509">
    <property type="entry name" value="UPF0102_YraN-like"/>
</dbReference>
<dbReference type="PANTHER" id="PTHR34039:SF1">
    <property type="entry name" value="UPF0102 PROTEIN YRAN"/>
    <property type="match status" value="1"/>
</dbReference>
<dbReference type="NCBIfam" id="TIGR00252">
    <property type="entry name" value="YraN family protein"/>
    <property type="match status" value="1"/>
</dbReference>
<dbReference type="NCBIfam" id="NF009154">
    <property type="entry name" value="PRK12497.3-3"/>
    <property type="match status" value="1"/>
</dbReference>
<dbReference type="Proteomes" id="UP000001880">
    <property type="component" value="Chromosome"/>
</dbReference>
<proteinExistence type="inferred from homology"/>
<reference evidence="3 4" key="1">
    <citation type="journal article" date="2010" name="Stand. Genomic Sci.">
        <title>Complete genome sequence of Haliangium ochraceum type strain (SMP-2).</title>
        <authorList>
            <consortium name="US DOE Joint Genome Institute (JGI-PGF)"/>
            <person name="Ivanova N."/>
            <person name="Daum C."/>
            <person name="Lang E."/>
            <person name="Abt B."/>
            <person name="Kopitz M."/>
            <person name="Saunders E."/>
            <person name="Lapidus A."/>
            <person name="Lucas S."/>
            <person name="Glavina Del Rio T."/>
            <person name="Nolan M."/>
            <person name="Tice H."/>
            <person name="Copeland A."/>
            <person name="Cheng J.F."/>
            <person name="Chen F."/>
            <person name="Bruce D."/>
            <person name="Goodwin L."/>
            <person name="Pitluck S."/>
            <person name="Mavromatis K."/>
            <person name="Pati A."/>
            <person name="Mikhailova N."/>
            <person name="Chen A."/>
            <person name="Palaniappan K."/>
            <person name="Land M."/>
            <person name="Hauser L."/>
            <person name="Chang Y.J."/>
            <person name="Jeffries C.D."/>
            <person name="Detter J.C."/>
            <person name="Brettin T."/>
            <person name="Rohde M."/>
            <person name="Goker M."/>
            <person name="Bristow J."/>
            <person name="Markowitz V."/>
            <person name="Eisen J.A."/>
            <person name="Hugenholtz P."/>
            <person name="Kyrpides N.C."/>
            <person name="Klenk H.P."/>
        </authorList>
    </citation>
    <scope>NUCLEOTIDE SEQUENCE [LARGE SCALE GENOMIC DNA]</scope>
    <source>
        <strain evidence="4">DSM 14365 / CIP 107738 / JCM 11303 / AJ 13395 / SMP-2</strain>
    </source>
</reference>
<dbReference type="GO" id="GO:0003676">
    <property type="term" value="F:nucleic acid binding"/>
    <property type="evidence" value="ECO:0007669"/>
    <property type="project" value="InterPro"/>
</dbReference>
<evidence type="ECO:0000256" key="1">
    <source>
        <dbReference type="ARBA" id="ARBA00006738"/>
    </source>
</evidence>
<name>D0LKH6_HALO1</name>
<sequence length="123" mass="13655">MPRPPAKPSTRARGQRGEDRAAEILLGAGYSIVERNYRCRLGEIDIVAREGDCLVFVEVRARSSARWGGALATVDAAKQRRIARVAAHYLAARRPRYEACRFDVLGLTGDQVELVRDAFRVDG</sequence>
<dbReference type="AlphaFoldDB" id="D0LKH6"/>
<dbReference type="RefSeq" id="WP_012827632.1">
    <property type="nucleotide sequence ID" value="NC_013440.1"/>
</dbReference>
<dbReference type="HOGENOM" id="CLU_115353_1_0_7"/>
<dbReference type="Pfam" id="PF02021">
    <property type="entry name" value="UPF0102"/>
    <property type="match status" value="1"/>
</dbReference>
<dbReference type="HAMAP" id="MF_00048">
    <property type="entry name" value="UPF0102"/>
    <property type="match status" value="1"/>
</dbReference>
<keyword evidence="4" id="KW-1185">Reference proteome</keyword>
<accession>D0LKH6</accession>
<dbReference type="CDD" id="cd20736">
    <property type="entry name" value="PoNe_Nuclease"/>
    <property type="match status" value="1"/>
</dbReference>
<dbReference type="InterPro" id="IPR011335">
    <property type="entry name" value="Restrct_endonuc-II-like"/>
</dbReference>
<comment type="similarity">
    <text evidence="1 2">Belongs to the UPF0102 family.</text>
</comment>
<organism evidence="3 4">
    <name type="scientific">Haliangium ochraceum (strain DSM 14365 / JCM 11303 / SMP-2)</name>
    <dbReference type="NCBI Taxonomy" id="502025"/>
    <lineage>
        <taxon>Bacteria</taxon>
        <taxon>Pseudomonadati</taxon>
        <taxon>Myxococcota</taxon>
        <taxon>Polyangia</taxon>
        <taxon>Haliangiales</taxon>
        <taxon>Kofleriaceae</taxon>
        <taxon>Haliangium</taxon>
    </lineage>
</organism>
<dbReference type="Gene3D" id="3.40.1350.10">
    <property type="match status" value="1"/>
</dbReference>
<dbReference type="KEGG" id="hoh:Hoch_2488"/>
<dbReference type="EMBL" id="CP001804">
    <property type="protein sequence ID" value="ACY15024.1"/>
    <property type="molecule type" value="Genomic_DNA"/>
</dbReference>
<evidence type="ECO:0000313" key="3">
    <source>
        <dbReference type="EMBL" id="ACY15024.1"/>
    </source>
</evidence>
<gene>
    <name evidence="3" type="ordered locus">Hoch_2488</name>
</gene>
<protein>
    <recommendedName>
        <fullName evidence="2">UPF0102 protein Hoch_2488</fullName>
    </recommendedName>
</protein>
<evidence type="ECO:0000313" key="4">
    <source>
        <dbReference type="Proteomes" id="UP000001880"/>
    </source>
</evidence>
<dbReference type="SUPFAM" id="SSF52980">
    <property type="entry name" value="Restriction endonuclease-like"/>
    <property type="match status" value="1"/>
</dbReference>